<comment type="caution">
    <text evidence="2">The sequence shown here is derived from an EMBL/GenBank/DDBJ whole genome shotgun (WGS) entry which is preliminary data.</text>
</comment>
<dbReference type="AlphaFoldDB" id="A0A0F9NF72"/>
<feature type="compositionally biased region" description="Basic and acidic residues" evidence="1">
    <location>
        <begin position="58"/>
        <end position="100"/>
    </location>
</feature>
<proteinExistence type="predicted"/>
<reference evidence="2" key="1">
    <citation type="journal article" date="2015" name="Nature">
        <title>Complex archaea that bridge the gap between prokaryotes and eukaryotes.</title>
        <authorList>
            <person name="Spang A."/>
            <person name="Saw J.H."/>
            <person name="Jorgensen S.L."/>
            <person name="Zaremba-Niedzwiedzka K."/>
            <person name="Martijn J."/>
            <person name="Lind A.E."/>
            <person name="van Eijk R."/>
            <person name="Schleper C."/>
            <person name="Guy L."/>
            <person name="Ettema T.J."/>
        </authorList>
    </citation>
    <scope>NUCLEOTIDE SEQUENCE</scope>
</reference>
<feature type="compositionally biased region" description="Basic and acidic residues" evidence="1">
    <location>
        <begin position="221"/>
        <end position="230"/>
    </location>
</feature>
<feature type="compositionally biased region" description="Polar residues" evidence="1">
    <location>
        <begin position="18"/>
        <end position="37"/>
    </location>
</feature>
<protein>
    <submittedName>
        <fullName evidence="2">Uncharacterized protein</fullName>
    </submittedName>
</protein>
<sequence>MTTDGTATEQDPAGKTAPSASKQETSTEKSPTFTPEQQKVIDGMVEKAKSDALSTAGRTDKDLGEREKAVKAREGVARQAETDARDRRFREQRDAVKDDPAALQKLTTAHDAEVAIEETRVEKGQAAEATKTANEAIVKANAARIASENGVSAKDLLEMTNGSEETMERLAKVLPKMGQESADTTPEARRQAVPDSGVTTGSGTGKVTREEAAAFTTQGKSQEEIRDFNERLLNSPRT</sequence>
<organism evidence="2">
    <name type="scientific">marine sediment metagenome</name>
    <dbReference type="NCBI Taxonomy" id="412755"/>
    <lineage>
        <taxon>unclassified sequences</taxon>
        <taxon>metagenomes</taxon>
        <taxon>ecological metagenomes</taxon>
    </lineage>
</organism>
<evidence type="ECO:0000313" key="2">
    <source>
        <dbReference type="EMBL" id="KKM80012.1"/>
    </source>
</evidence>
<evidence type="ECO:0000256" key="1">
    <source>
        <dbReference type="SAM" id="MobiDB-lite"/>
    </source>
</evidence>
<dbReference type="EMBL" id="LAZR01008247">
    <property type="protein sequence ID" value="KKM80012.1"/>
    <property type="molecule type" value="Genomic_DNA"/>
</dbReference>
<name>A0A0F9NF72_9ZZZZ</name>
<accession>A0A0F9NF72</accession>
<feature type="region of interest" description="Disordered" evidence="1">
    <location>
        <begin position="176"/>
        <end position="238"/>
    </location>
</feature>
<gene>
    <name evidence="2" type="ORF">LCGC14_1344150</name>
</gene>
<feature type="region of interest" description="Disordered" evidence="1">
    <location>
        <begin position="1"/>
        <end position="110"/>
    </location>
</feature>